<dbReference type="Gene3D" id="3.40.50.720">
    <property type="entry name" value="NAD(P)-binding Rossmann-like Domain"/>
    <property type="match status" value="1"/>
</dbReference>
<protein>
    <submittedName>
        <fullName evidence="1">Uncharacterized protein</fullName>
    </submittedName>
</protein>
<evidence type="ECO:0000313" key="1">
    <source>
        <dbReference type="EMBL" id="KIH64796.1"/>
    </source>
</evidence>
<dbReference type="AlphaFoldDB" id="A0A0C2H5T9"/>
<accession>A0A0C2H5T9</accession>
<reference evidence="1 2" key="1">
    <citation type="submission" date="2013-12" db="EMBL/GenBank/DDBJ databases">
        <title>Draft genome of the parsitic nematode Ancylostoma duodenale.</title>
        <authorList>
            <person name="Mitreva M."/>
        </authorList>
    </citation>
    <scope>NUCLEOTIDE SEQUENCE [LARGE SCALE GENOMIC DNA]</scope>
    <source>
        <strain evidence="1 2">Zhejiang</strain>
    </source>
</reference>
<dbReference type="InterPro" id="IPR036291">
    <property type="entry name" value="NAD(P)-bd_dom_sf"/>
</dbReference>
<name>A0A0C2H5T9_9BILA</name>
<keyword evidence="2" id="KW-1185">Reference proteome</keyword>
<organism evidence="1 2">
    <name type="scientific">Ancylostoma duodenale</name>
    <dbReference type="NCBI Taxonomy" id="51022"/>
    <lineage>
        <taxon>Eukaryota</taxon>
        <taxon>Metazoa</taxon>
        <taxon>Ecdysozoa</taxon>
        <taxon>Nematoda</taxon>
        <taxon>Chromadorea</taxon>
        <taxon>Rhabditida</taxon>
        <taxon>Rhabditina</taxon>
        <taxon>Rhabditomorpha</taxon>
        <taxon>Strongyloidea</taxon>
        <taxon>Ancylostomatidae</taxon>
        <taxon>Ancylostomatinae</taxon>
        <taxon>Ancylostoma</taxon>
    </lineage>
</organism>
<proteinExistence type="predicted"/>
<dbReference type="SUPFAM" id="SSF51735">
    <property type="entry name" value="NAD(P)-binding Rossmann-fold domains"/>
    <property type="match status" value="1"/>
</dbReference>
<feature type="non-terminal residue" evidence="1">
    <location>
        <position position="1"/>
    </location>
</feature>
<evidence type="ECO:0000313" key="2">
    <source>
        <dbReference type="Proteomes" id="UP000054047"/>
    </source>
</evidence>
<dbReference type="Proteomes" id="UP000054047">
    <property type="component" value="Unassembled WGS sequence"/>
</dbReference>
<dbReference type="OrthoDB" id="16464at2759"/>
<sequence>LTVLTTFKEEDVANYDGISYSAVKGFTDRLLRHFDNTLQCRIRLPVNYEADSRNLVAKLMTFKKVLDIPNSITILPDCLPILLDMLLKSETGIINLVNPGAIRFPEISELYRKMMNPCWHYEVVPADPNSELVSTRSHCRLSTKKLESMYPDLRPAREGIAQALEQIAHTKDLRTIAQA</sequence>
<gene>
    <name evidence="1" type="ORF">ANCDUO_04892</name>
</gene>
<dbReference type="EMBL" id="KN727870">
    <property type="protein sequence ID" value="KIH64796.1"/>
    <property type="molecule type" value="Genomic_DNA"/>
</dbReference>